<comment type="caution">
    <text evidence="1">The sequence shown here is derived from an EMBL/GenBank/DDBJ whole genome shotgun (WGS) entry which is preliminary data.</text>
</comment>
<sequence>MPNEYRFKPVLHRRPASALSVDDEPSCPATSALAVPVGVFLKARHFFT</sequence>
<evidence type="ECO:0000313" key="2">
    <source>
        <dbReference type="Proteomes" id="UP000050564"/>
    </source>
</evidence>
<evidence type="ECO:0000313" key="1">
    <source>
        <dbReference type="EMBL" id="KPW74908.1"/>
    </source>
</evidence>
<accession>A0A0P9MWZ7</accession>
<dbReference type="PATRIC" id="fig|86840.3.peg.6016"/>
<reference evidence="1 2" key="1">
    <citation type="submission" date="2015-09" db="EMBL/GenBank/DDBJ databases">
        <title>Genome announcement of multiple Pseudomonas syringae strains.</title>
        <authorList>
            <person name="Thakur S."/>
            <person name="Wang P.W."/>
            <person name="Gong Y."/>
            <person name="Weir B.S."/>
            <person name="Guttman D.S."/>
        </authorList>
    </citation>
    <scope>NUCLEOTIDE SEQUENCE [LARGE SCALE GENOMIC DNA]</scope>
    <source>
        <strain evidence="1 2">ICMP2823</strain>
    </source>
</reference>
<dbReference type="AlphaFoldDB" id="A0A0P9MWZ7"/>
<name>A0A0P9MWZ7_PSECA</name>
<protein>
    <submittedName>
        <fullName evidence="1">Uncharacterized protein</fullName>
    </submittedName>
</protein>
<dbReference type="EMBL" id="LJPX01000270">
    <property type="protein sequence ID" value="KPW74908.1"/>
    <property type="molecule type" value="Genomic_DNA"/>
</dbReference>
<dbReference type="Proteomes" id="UP000050564">
    <property type="component" value="Unassembled WGS sequence"/>
</dbReference>
<gene>
    <name evidence="1" type="ORF">ALO81_102479</name>
</gene>
<organism evidence="1 2">
    <name type="scientific">Pseudomonas cannabina</name>
    <dbReference type="NCBI Taxonomy" id="86840"/>
    <lineage>
        <taxon>Bacteria</taxon>
        <taxon>Pseudomonadati</taxon>
        <taxon>Pseudomonadota</taxon>
        <taxon>Gammaproteobacteria</taxon>
        <taxon>Pseudomonadales</taxon>
        <taxon>Pseudomonadaceae</taxon>
        <taxon>Pseudomonas</taxon>
    </lineage>
</organism>
<proteinExistence type="predicted"/>